<accession>A0A0S4J260</accession>
<feature type="non-terminal residue" evidence="1">
    <location>
        <position position="156"/>
    </location>
</feature>
<dbReference type="SUPFAM" id="SSF52058">
    <property type="entry name" value="L domain-like"/>
    <property type="match status" value="1"/>
</dbReference>
<dbReference type="EMBL" id="CYKH01000916">
    <property type="protein sequence ID" value="CUG64824.1"/>
    <property type="molecule type" value="Genomic_DNA"/>
</dbReference>
<keyword evidence="2" id="KW-1185">Reference proteome</keyword>
<name>A0A0S4J260_BODSA</name>
<gene>
    <name evidence="1" type="ORF">BSAL_00575</name>
</gene>
<protein>
    <submittedName>
        <fullName evidence="1">GP46-like surface antigen, putative</fullName>
    </submittedName>
</protein>
<dbReference type="AlphaFoldDB" id="A0A0S4J260"/>
<dbReference type="InterPro" id="IPR032675">
    <property type="entry name" value="LRR_dom_sf"/>
</dbReference>
<dbReference type="VEuPathDB" id="TriTrypDB:BSAL_00575"/>
<proteinExistence type="predicted"/>
<dbReference type="Proteomes" id="UP000051952">
    <property type="component" value="Unassembled WGS sequence"/>
</dbReference>
<dbReference type="Gene3D" id="3.80.10.10">
    <property type="entry name" value="Ribonuclease Inhibitor"/>
    <property type="match status" value="1"/>
</dbReference>
<organism evidence="1 2">
    <name type="scientific">Bodo saltans</name>
    <name type="common">Flagellated protozoan</name>
    <dbReference type="NCBI Taxonomy" id="75058"/>
    <lineage>
        <taxon>Eukaryota</taxon>
        <taxon>Discoba</taxon>
        <taxon>Euglenozoa</taxon>
        <taxon>Kinetoplastea</taxon>
        <taxon>Metakinetoplastina</taxon>
        <taxon>Eubodonida</taxon>
        <taxon>Bodonidae</taxon>
        <taxon>Bodo</taxon>
    </lineage>
</organism>
<evidence type="ECO:0000313" key="1">
    <source>
        <dbReference type="EMBL" id="CUG64824.1"/>
    </source>
</evidence>
<evidence type="ECO:0000313" key="2">
    <source>
        <dbReference type="Proteomes" id="UP000051952"/>
    </source>
</evidence>
<reference evidence="2" key="1">
    <citation type="submission" date="2015-09" db="EMBL/GenBank/DDBJ databases">
        <authorList>
            <consortium name="Pathogen Informatics"/>
        </authorList>
    </citation>
    <scope>NUCLEOTIDE SEQUENCE [LARGE SCALE GENOMIC DNA]</scope>
    <source>
        <strain evidence="2">Lake Konstanz</strain>
    </source>
</reference>
<sequence length="156" mass="16299">MTQLATFSVSNNSLNGTFPPSLKFTAATMVSFGYNNLSIPIPPCATTWPKLTVLDVQNSTHLSGSMTLPAGMFAATVCGTQLCLGADVLSYQVTSCMPAGLLYCAAQTKSVPLLLKAANDDAYSLTECSATTTAAPPLPTAAPPQQQFVVHQQPII</sequence>